<protein>
    <submittedName>
        <fullName evidence="8">Nitrilotriacetate monooxygenase component</fullName>
    </submittedName>
</protein>
<evidence type="ECO:0000256" key="4">
    <source>
        <dbReference type="ARBA" id="ARBA00023033"/>
    </source>
</evidence>
<dbReference type="PIRSF" id="PIRSF000337">
    <property type="entry name" value="NTA_MOA"/>
    <property type="match status" value="1"/>
</dbReference>
<comment type="caution">
    <text evidence="8">The sequence shown here is derived from an EMBL/GenBank/DDBJ whole genome shotgun (WGS) entry which is preliminary data.</text>
</comment>
<dbReference type="PANTHER" id="PTHR30011:SF16">
    <property type="entry name" value="C2H2 FINGER DOMAIN TRANSCRIPTION FACTOR (EUROFUNG)-RELATED"/>
    <property type="match status" value="1"/>
</dbReference>
<evidence type="ECO:0000259" key="7">
    <source>
        <dbReference type="Pfam" id="PF00296"/>
    </source>
</evidence>
<evidence type="ECO:0000313" key="8">
    <source>
        <dbReference type="EMBL" id="ODP28406.1"/>
    </source>
</evidence>
<reference evidence="8 9" key="1">
    <citation type="submission" date="2016-08" db="EMBL/GenBank/DDBJ databases">
        <title>Genome sequencing of Paenibacillus sp. TI45-13ar, isolated from Korean traditional nuruk.</title>
        <authorList>
            <person name="Kim S.-J."/>
        </authorList>
    </citation>
    <scope>NUCLEOTIDE SEQUENCE [LARGE SCALE GENOMIC DNA]</scope>
    <source>
        <strain evidence="8 9">TI45-13ar</strain>
    </source>
</reference>
<keyword evidence="1 6" id="KW-0285">Flavoprotein</keyword>
<organism evidence="8 9">
    <name type="scientific">Paenibacillus nuruki</name>
    <dbReference type="NCBI Taxonomy" id="1886670"/>
    <lineage>
        <taxon>Bacteria</taxon>
        <taxon>Bacillati</taxon>
        <taxon>Bacillota</taxon>
        <taxon>Bacilli</taxon>
        <taxon>Bacillales</taxon>
        <taxon>Paenibacillaceae</taxon>
        <taxon>Paenibacillus</taxon>
    </lineage>
</organism>
<dbReference type="EMBL" id="MDER01000038">
    <property type="protein sequence ID" value="ODP28406.1"/>
    <property type="molecule type" value="Genomic_DNA"/>
</dbReference>
<evidence type="ECO:0000256" key="1">
    <source>
        <dbReference type="ARBA" id="ARBA00022630"/>
    </source>
</evidence>
<comment type="similarity">
    <text evidence="5">Belongs to the NtaA/SnaA/DszA monooxygenase family.</text>
</comment>
<dbReference type="InterPro" id="IPR051260">
    <property type="entry name" value="Diverse_substr_monoxygenases"/>
</dbReference>
<name>A0A1E3L3T1_9BACL</name>
<keyword evidence="4 8" id="KW-0503">Monooxygenase</keyword>
<dbReference type="GO" id="GO:0016705">
    <property type="term" value="F:oxidoreductase activity, acting on paired donors, with incorporation or reduction of molecular oxygen"/>
    <property type="evidence" value="ECO:0007669"/>
    <property type="project" value="InterPro"/>
</dbReference>
<dbReference type="SUPFAM" id="SSF51679">
    <property type="entry name" value="Bacterial luciferase-like"/>
    <property type="match status" value="1"/>
</dbReference>
<evidence type="ECO:0000256" key="5">
    <source>
        <dbReference type="ARBA" id="ARBA00033748"/>
    </source>
</evidence>
<sequence>MEQKKEMQLSLQMVSGYGAEFNAWRMPGADPAAYTNIDSYVERAKLAEQGKFQMIFIADTPALTSSLGHKTPMFPMDPMLALMAVARETKYIGLVATLSTTFNYPYNLARQFKALDVISHGRVGWNAVTTSDPNVAANFGSKPINRQERYEKAHEAIEIVQALWGSWQKDAWTLDVETGQFADMDKIQPVHLQSQHYATRGPLPIPPSEQGQPVIFQAGGGQEGLELAGRFASGVYANPYDIQSAKEHRQAIRQSAIQFGRDPDDIKMFAGFMCSLGATEEEALMRRKQLMDFNPEEIPGRVSYLGSMINVPLSIHSVDIDQPLTTEQLQYAYASPMDPRAPKALQLLQQGLSIRDVLAHGVINYHPVVAGTPVQVADFLEEWFLAGACDGFSIVPDASFDGVADFVHLVVPILQERGVFHKEYEGNTLRENMKVPYQYGVQKGDYKHD</sequence>
<dbReference type="InterPro" id="IPR036661">
    <property type="entry name" value="Luciferase-like_sf"/>
</dbReference>
<feature type="binding site" evidence="6">
    <location>
        <position position="97"/>
    </location>
    <ligand>
        <name>FMN</name>
        <dbReference type="ChEBI" id="CHEBI:58210"/>
    </ligand>
</feature>
<dbReference type="STRING" id="1886670.PTI45_02156"/>
<evidence type="ECO:0000256" key="3">
    <source>
        <dbReference type="ARBA" id="ARBA00023002"/>
    </source>
</evidence>
<proteinExistence type="inferred from homology"/>
<evidence type="ECO:0000313" key="9">
    <source>
        <dbReference type="Proteomes" id="UP000094578"/>
    </source>
</evidence>
<dbReference type="CDD" id="cd01095">
    <property type="entry name" value="Nitrilotriacetate_monoxgenase"/>
    <property type="match status" value="1"/>
</dbReference>
<keyword evidence="2 6" id="KW-0288">FMN</keyword>
<evidence type="ECO:0000256" key="2">
    <source>
        <dbReference type="ARBA" id="ARBA00022643"/>
    </source>
</evidence>
<evidence type="ECO:0000256" key="6">
    <source>
        <dbReference type="PIRSR" id="PIRSR000337-1"/>
    </source>
</evidence>
<feature type="binding site" evidence="6">
    <location>
        <position position="150"/>
    </location>
    <ligand>
        <name>FMN</name>
        <dbReference type="ChEBI" id="CHEBI:58210"/>
    </ligand>
</feature>
<feature type="domain" description="Luciferase-like" evidence="7">
    <location>
        <begin position="29"/>
        <end position="294"/>
    </location>
</feature>
<feature type="binding site" evidence="6">
    <location>
        <position position="59"/>
    </location>
    <ligand>
        <name>FMN</name>
        <dbReference type="ChEBI" id="CHEBI:58210"/>
    </ligand>
</feature>
<dbReference type="NCBIfam" id="TIGR03860">
    <property type="entry name" value="FMN_nitrolo"/>
    <property type="match status" value="1"/>
</dbReference>
<dbReference type="AlphaFoldDB" id="A0A1E3L3T1"/>
<dbReference type="Pfam" id="PF00296">
    <property type="entry name" value="Bac_luciferase"/>
    <property type="match status" value="1"/>
</dbReference>
<dbReference type="PANTHER" id="PTHR30011">
    <property type="entry name" value="ALKANESULFONATE MONOOXYGENASE-RELATED"/>
    <property type="match status" value="1"/>
</dbReference>
<dbReference type="GO" id="GO:0004497">
    <property type="term" value="F:monooxygenase activity"/>
    <property type="evidence" value="ECO:0007669"/>
    <property type="project" value="UniProtKB-KW"/>
</dbReference>
<accession>A0A1E3L3T1</accession>
<dbReference type="InterPro" id="IPR016215">
    <property type="entry name" value="NTA_MOA"/>
</dbReference>
<gene>
    <name evidence="8" type="ORF">PTI45_02156</name>
</gene>
<dbReference type="Gene3D" id="3.20.20.30">
    <property type="entry name" value="Luciferase-like domain"/>
    <property type="match status" value="1"/>
</dbReference>
<dbReference type="InterPro" id="IPR011251">
    <property type="entry name" value="Luciferase-like_dom"/>
</dbReference>
<keyword evidence="9" id="KW-1185">Reference proteome</keyword>
<keyword evidence="3" id="KW-0560">Oxidoreductase</keyword>
<dbReference type="Proteomes" id="UP000094578">
    <property type="component" value="Unassembled WGS sequence"/>
</dbReference>
<dbReference type="PATRIC" id="fig|1886670.3.peg.2196"/>